<sequence>SLSIQEFTSIPELQQNPLVQRVIDIFDTDGNGEIDFKEFIGGISQFSVKGDKESKLRFAFKIYDMDKDGFISN</sequence>
<feature type="non-terminal residue" evidence="5">
    <location>
        <position position="73"/>
    </location>
</feature>
<keyword evidence="3" id="KW-0106">Calcium</keyword>
<proteinExistence type="predicted"/>
<feature type="domain" description="EF-hand" evidence="4">
    <location>
        <begin position="14"/>
        <end position="49"/>
    </location>
</feature>
<accession>A0A820PKR6</accession>
<evidence type="ECO:0000256" key="1">
    <source>
        <dbReference type="ARBA" id="ARBA00022723"/>
    </source>
</evidence>
<comment type="caution">
    <text evidence="5">The sequence shown here is derived from an EMBL/GenBank/DDBJ whole genome shotgun (WGS) entry which is preliminary data.</text>
</comment>
<dbReference type="SMART" id="SM00054">
    <property type="entry name" value="EFh"/>
    <property type="match status" value="1"/>
</dbReference>
<dbReference type="Pfam" id="PF00036">
    <property type="entry name" value="EF-hand_1"/>
    <property type="match status" value="1"/>
</dbReference>
<organism evidence="5 6">
    <name type="scientific">Rotaria sordida</name>
    <dbReference type="NCBI Taxonomy" id="392033"/>
    <lineage>
        <taxon>Eukaryota</taxon>
        <taxon>Metazoa</taxon>
        <taxon>Spiralia</taxon>
        <taxon>Gnathifera</taxon>
        <taxon>Rotifera</taxon>
        <taxon>Eurotatoria</taxon>
        <taxon>Bdelloidea</taxon>
        <taxon>Philodinida</taxon>
        <taxon>Philodinidae</taxon>
        <taxon>Rotaria</taxon>
    </lineage>
</organism>
<dbReference type="PANTHER" id="PTHR45942">
    <property type="entry name" value="PROTEIN PHOSPATASE 3 REGULATORY SUBUNIT B ALPHA ISOFORM TYPE 1"/>
    <property type="match status" value="1"/>
</dbReference>
<evidence type="ECO:0000256" key="3">
    <source>
        <dbReference type="ARBA" id="ARBA00022837"/>
    </source>
</evidence>
<dbReference type="Proteomes" id="UP000663874">
    <property type="component" value="Unassembled WGS sequence"/>
</dbReference>
<dbReference type="InterPro" id="IPR018247">
    <property type="entry name" value="EF_Hand_1_Ca_BS"/>
</dbReference>
<dbReference type="PROSITE" id="PS00018">
    <property type="entry name" value="EF_HAND_1"/>
    <property type="match status" value="1"/>
</dbReference>
<gene>
    <name evidence="5" type="ORF">FNK824_LOCUS44072</name>
</gene>
<evidence type="ECO:0000259" key="4">
    <source>
        <dbReference type="PROSITE" id="PS50222"/>
    </source>
</evidence>
<reference evidence="5" key="1">
    <citation type="submission" date="2021-02" db="EMBL/GenBank/DDBJ databases">
        <authorList>
            <person name="Nowell W R."/>
        </authorList>
    </citation>
    <scope>NUCLEOTIDE SEQUENCE</scope>
</reference>
<keyword evidence="1" id="KW-0479">Metal-binding</keyword>
<dbReference type="Gene3D" id="1.10.238.10">
    <property type="entry name" value="EF-hand"/>
    <property type="match status" value="1"/>
</dbReference>
<dbReference type="EMBL" id="CAJOBE010067060">
    <property type="protein sequence ID" value="CAF4404607.1"/>
    <property type="molecule type" value="Genomic_DNA"/>
</dbReference>
<dbReference type="GO" id="GO:0005509">
    <property type="term" value="F:calcium ion binding"/>
    <property type="evidence" value="ECO:0007669"/>
    <property type="project" value="InterPro"/>
</dbReference>
<dbReference type="InterPro" id="IPR011992">
    <property type="entry name" value="EF-hand-dom_pair"/>
</dbReference>
<keyword evidence="2" id="KW-0677">Repeat</keyword>
<evidence type="ECO:0000313" key="5">
    <source>
        <dbReference type="EMBL" id="CAF4404607.1"/>
    </source>
</evidence>
<protein>
    <recommendedName>
        <fullName evidence="4">EF-hand domain-containing protein</fullName>
    </recommendedName>
</protein>
<feature type="domain" description="EF-hand" evidence="4">
    <location>
        <begin position="51"/>
        <end position="73"/>
    </location>
</feature>
<dbReference type="Pfam" id="PF13202">
    <property type="entry name" value="EF-hand_5"/>
    <property type="match status" value="1"/>
</dbReference>
<feature type="non-terminal residue" evidence="5">
    <location>
        <position position="1"/>
    </location>
</feature>
<dbReference type="PROSITE" id="PS50222">
    <property type="entry name" value="EF_HAND_2"/>
    <property type="match status" value="2"/>
</dbReference>
<dbReference type="SUPFAM" id="SSF47473">
    <property type="entry name" value="EF-hand"/>
    <property type="match status" value="1"/>
</dbReference>
<name>A0A820PKR6_9BILA</name>
<dbReference type="InterPro" id="IPR002048">
    <property type="entry name" value="EF_hand_dom"/>
</dbReference>
<evidence type="ECO:0000313" key="6">
    <source>
        <dbReference type="Proteomes" id="UP000663874"/>
    </source>
</evidence>
<evidence type="ECO:0000256" key="2">
    <source>
        <dbReference type="ARBA" id="ARBA00022737"/>
    </source>
</evidence>
<dbReference type="AlphaFoldDB" id="A0A820PKR6"/>